<organism evidence="2">
    <name type="scientific">Polaromonas hydrogenivorans</name>
    <dbReference type="NCBI Taxonomy" id="335476"/>
    <lineage>
        <taxon>Bacteria</taxon>
        <taxon>Pseudomonadati</taxon>
        <taxon>Pseudomonadota</taxon>
        <taxon>Betaproteobacteria</taxon>
        <taxon>Burkholderiales</taxon>
        <taxon>Comamonadaceae</taxon>
        <taxon>Polaromonas</taxon>
    </lineage>
</organism>
<keyword evidence="2" id="KW-0614">Plasmid</keyword>
<evidence type="ECO:0000256" key="1">
    <source>
        <dbReference type="SAM" id="MobiDB-lite"/>
    </source>
</evidence>
<feature type="compositionally biased region" description="Basic residues" evidence="1">
    <location>
        <begin position="7"/>
        <end position="20"/>
    </location>
</feature>
<feature type="region of interest" description="Disordered" evidence="1">
    <location>
        <begin position="1"/>
        <end position="20"/>
    </location>
</feature>
<gene>
    <name evidence="2" type="ORF">ABLV49_25735</name>
</gene>
<name>A0AAU7M093_9BURK</name>
<protein>
    <submittedName>
        <fullName evidence="2">Uncharacterized protein</fullName>
    </submittedName>
</protein>
<dbReference type="EMBL" id="CP157680">
    <property type="protein sequence ID" value="XBP73301.1"/>
    <property type="molecule type" value="Genomic_DNA"/>
</dbReference>
<dbReference type="AlphaFoldDB" id="A0AAU7M093"/>
<evidence type="ECO:0000313" key="2">
    <source>
        <dbReference type="EMBL" id="XBP73301.1"/>
    </source>
</evidence>
<accession>A0AAU7M093</accession>
<proteinExistence type="predicted"/>
<reference evidence="2" key="1">
    <citation type="submission" date="2024-05" db="EMBL/GenBank/DDBJ databases">
        <authorList>
            <person name="Bunk B."/>
            <person name="Swiderski J."/>
            <person name="Sproer C."/>
            <person name="Thiel V."/>
        </authorList>
    </citation>
    <scope>NUCLEOTIDE SEQUENCE</scope>
    <source>
        <strain evidence="2">DSM 17735</strain>
        <plasmid evidence="2">p5</plasmid>
    </source>
</reference>
<sequence length="74" mass="8539">MQTIHQRIQKTAKRPGRKKNNICTFGIAQRVQSQSHWKKHHGHIKLRTYSTHKAVNEKISSPSRSGIDIDSYTS</sequence>
<dbReference type="RefSeq" id="WP_349283396.1">
    <property type="nucleotide sequence ID" value="NZ_CBCSCU010000054.1"/>
</dbReference>
<geneLocation type="plasmid" evidence="2">
    <name>p5</name>
</geneLocation>